<sequence length="341" mass="40852">MSMVKIFVHIGTHKTGTTSIQKFARSNEEKLKMKGFFYPGYSILGKKEHYGHHHIAHALAMQKNNRIDAKTAECFFEKVIKIGEKYDYVFLSAEPFYRHFYGQKTVAQKSNTYWEAREKYIMSLKQCFADHVNKVEIIITIRRQSDFAMSLYKESVKATRYSKTFLDFLDEHWYYFEYFQQIKLWEKIFGKVKLLIFEDLINSGKLVENFFKSLDLDVTGLPIPKIKNESLCPDFFEFKKQINKTAISENQLKTIRHFLEQRNYFWISNYNVNTKELVVESDDLNKFQEKFIVENQRLLEEYFGNRTKLFPDRKYLKNQEYQGLDESRKLGIFVDYLNYLN</sequence>
<evidence type="ECO:0000313" key="2">
    <source>
        <dbReference type="Proteomes" id="UP001056708"/>
    </source>
</evidence>
<dbReference type="EMBL" id="CP098611">
    <property type="protein sequence ID" value="USR91772.1"/>
    <property type="molecule type" value="Genomic_DNA"/>
</dbReference>
<gene>
    <name evidence="1" type="ORF">NEA10_03320</name>
</gene>
<protein>
    <recommendedName>
        <fullName evidence="3">Sulfotransferase domain-containing protein</fullName>
    </recommendedName>
</protein>
<dbReference type="SUPFAM" id="SSF52540">
    <property type="entry name" value="P-loop containing nucleoside triphosphate hydrolases"/>
    <property type="match status" value="1"/>
</dbReference>
<accession>A0ABY5ARB6</accession>
<dbReference type="InterPro" id="IPR027417">
    <property type="entry name" value="P-loop_NTPase"/>
</dbReference>
<name>A0ABY5ARB6_9CYAN</name>
<reference evidence="1" key="1">
    <citation type="submission" date="2022-06" db="EMBL/GenBank/DDBJ databases">
        <title>Genome sequence of Phormidium yuhuli AB48 isolated from an industrial photobioreactor environment.</title>
        <authorList>
            <person name="Qiu Y."/>
            <person name="Noonan A.J.C."/>
            <person name="Dofher K."/>
            <person name="Koch M."/>
            <person name="Kieft B."/>
            <person name="Lin X."/>
            <person name="Ziels R.M."/>
            <person name="Hallam S.J."/>
        </authorList>
    </citation>
    <scope>NUCLEOTIDE SEQUENCE</scope>
    <source>
        <strain evidence="1">AB48</strain>
    </source>
</reference>
<dbReference type="RefSeq" id="WP_252663802.1">
    <property type="nucleotide sequence ID" value="NZ_CP098611.1"/>
</dbReference>
<keyword evidence="2" id="KW-1185">Reference proteome</keyword>
<evidence type="ECO:0008006" key="3">
    <source>
        <dbReference type="Google" id="ProtNLM"/>
    </source>
</evidence>
<evidence type="ECO:0000313" key="1">
    <source>
        <dbReference type="EMBL" id="USR91772.1"/>
    </source>
</evidence>
<dbReference type="Gene3D" id="3.40.50.300">
    <property type="entry name" value="P-loop containing nucleotide triphosphate hydrolases"/>
    <property type="match status" value="1"/>
</dbReference>
<dbReference type="Proteomes" id="UP001056708">
    <property type="component" value="Chromosome"/>
</dbReference>
<proteinExistence type="predicted"/>
<organism evidence="1 2">
    <name type="scientific">Phormidium yuhuli AB48</name>
    <dbReference type="NCBI Taxonomy" id="2940671"/>
    <lineage>
        <taxon>Bacteria</taxon>
        <taxon>Bacillati</taxon>
        <taxon>Cyanobacteriota</taxon>
        <taxon>Cyanophyceae</taxon>
        <taxon>Oscillatoriophycideae</taxon>
        <taxon>Oscillatoriales</taxon>
        <taxon>Oscillatoriaceae</taxon>
        <taxon>Phormidium</taxon>
        <taxon>Phormidium yuhuli</taxon>
    </lineage>
</organism>